<evidence type="ECO:0000313" key="1">
    <source>
        <dbReference type="EMBL" id="MBX63145.1"/>
    </source>
</evidence>
<protein>
    <submittedName>
        <fullName evidence="1">Uncharacterized protein</fullName>
    </submittedName>
</protein>
<name>A0A2P2Q824_RHIMU</name>
<dbReference type="AlphaFoldDB" id="A0A2P2Q824"/>
<reference evidence="1" key="1">
    <citation type="submission" date="2018-02" db="EMBL/GenBank/DDBJ databases">
        <title>Rhizophora mucronata_Transcriptome.</title>
        <authorList>
            <person name="Meera S.P."/>
            <person name="Sreeshan A."/>
            <person name="Augustine A."/>
        </authorList>
    </citation>
    <scope>NUCLEOTIDE SEQUENCE</scope>
    <source>
        <tissue evidence="1">Leaf</tissue>
    </source>
</reference>
<organism evidence="1">
    <name type="scientific">Rhizophora mucronata</name>
    <name type="common">Asiatic mangrove</name>
    <dbReference type="NCBI Taxonomy" id="61149"/>
    <lineage>
        <taxon>Eukaryota</taxon>
        <taxon>Viridiplantae</taxon>
        <taxon>Streptophyta</taxon>
        <taxon>Embryophyta</taxon>
        <taxon>Tracheophyta</taxon>
        <taxon>Spermatophyta</taxon>
        <taxon>Magnoliopsida</taxon>
        <taxon>eudicotyledons</taxon>
        <taxon>Gunneridae</taxon>
        <taxon>Pentapetalae</taxon>
        <taxon>rosids</taxon>
        <taxon>fabids</taxon>
        <taxon>Malpighiales</taxon>
        <taxon>Rhizophoraceae</taxon>
        <taxon>Rhizophora</taxon>
    </lineage>
</organism>
<accession>A0A2P2Q824</accession>
<dbReference type="EMBL" id="GGEC01082661">
    <property type="protein sequence ID" value="MBX63145.1"/>
    <property type="molecule type" value="Transcribed_RNA"/>
</dbReference>
<proteinExistence type="predicted"/>
<sequence>MSSVCSCPSHKDSSTKVGSIFFCNAQKFPPLSGTHFL</sequence>